<dbReference type="InterPro" id="IPR051817">
    <property type="entry name" value="FDH_cytochrome_b556_subunit"/>
</dbReference>
<dbReference type="EMBL" id="JAAAMJ010000001">
    <property type="protein sequence ID" value="NDV85344.1"/>
    <property type="molecule type" value="Genomic_DNA"/>
</dbReference>
<comment type="similarity">
    <text evidence="3">Belongs to the formate dehydrogenase gamma subunit family.</text>
</comment>
<dbReference type="FunFam" id="1.20.950.20:FF:000002">
    <property type="entry name" value="Formate dehydrogenase cytochrome b556 subunit"/>
    <property type="match status" value="1"/>
</dbReference>
<keyword evidence="11" id="KW-0408">Iron</keyword>
<dbReference type="PANTHER" id="PTHR30074:SF6">
    <property type="entry name" value="FORMATE DEHYDROGENASE GAMMA SUBUNIT"/>
    <property type="match status" value="1"/>
</dbReference>
<evidence type="ECO:0000256" key="9">
    <source>
        <dbReference type="ARBA" id="ARBA00022982"/>
    </source>
</evidence>
<dbReference type="PANTHER" id="PTHR30074">
    <property type="entry name" value="FORMATE DEHYDROGENASE, NITRATE-INDUCIBLE, CYTOCHROME B556 FDN SUBUNIT"/>
    <property type="match status" value="1"/>
</dbReference>
<dbReference type="GO" id="GO:0046872">
    <property type="term" value="F:metal ion binding"/>
    <property type="evidence" value="ECO:0007669"/>
    <property type="project" value="UniProtKB-KW"/>
</dbReference>
<feature type="transmembrane region" description="Helical" evidence="14">
    <location>
        <begin position="289"/>
        <end position="308"/>
    </location>
</feature>
<keyword evidence="15" id="KW-0732">Signal</keyword>
<feature type="transmembrane region" description="Helical" evidence="14">
    <location>
        <begin position="152"/>
        <end position="173"/>
    </location>
</feature>
<dbReference type="GO" id="GO:0009061">
    <property type="term" value="P:anaerobic respiration"/>
    <property type="evidence" value="ECO:0007669"/>
    <property type="project" value="TreeGrafter"/>
</dbReference>
<comment type="subcellular location">
    <subcellularLocation>
        <location evidence="2">Cell membrane</location>
        <topology evidence="2">Multi-pass membrane protein</topology>
    </subcellularLocation>
</comment>
<keyword evidence="12 14" id="KW-0472">Membrane</keyword>
<dbReference type="RefSeq" id="WP_163042082.1">
    <property type="nucleotide sequence ID" value="NZ_JAAAMJ010000001.1"/>
</dbReference>
<keyword evidence="5" id="KW-1003">Cell membrane</keyword>
<evidence type="ECO:0000256" key="12">
    <source>
        <dbReference type="ARBA" id="ARBA00023136"/>
    </source>
</evidence>
<evidence type="ECO:0000256" key="2">
    <source>
        <dbReference type="ARBA" id="ARBA00004651"/>
    </source>
</evidence>
<evidence type="ECO:0000256" key="3">
    <source>
        <dbReference type="ARBA" id="ARBA00010747"/>
    </source>
</evidence>
<sequence>MKIIRTLALGATLALAAFATLPATAQIEGGNTPARTESIDPPGGALPDGVDPSGADPTAAAPTERQLMDALQGGRIDGRVSIPDSKSAVLEQPQGREYRSFREGWLPWIAGIAILGMLGALAIFYFVRGRILTEPSELTGRKILRFSFFERFNHWMTATAFILLALTGLNYIFGKRLLAPIMGPDAFASMSQWGKYIHVYVSWAFMLGVIFMIVVWIKDNIPSKTDLRWIKEYGGFVGDHHPPARRFNAGQKGVFWAVALGGVALSITGLLMLFPFSALDINGMQTAQYIHATVGVLLVAVMIAHIYIGSLGMKGAYDAMGSGKVDLGWATTHHSLWVEEEQAKTAKGAQLRPDATPAE</sequence>
<feature type="signal peptide" evidence="15">
    <location>
        <begin position="1"/>
        <end position="25"/>
    </location>
</feature>
<dbReference type="NCBIfam" id="TIGR01583">
    <property type="entry name" value="formate-DH-gamm"/>
    <property type="match status" value="1"/>
</dbReference>
<evidence type="ECO:0000256" key="11">
    <source>
        <dbReference type="ARBA" id="ARBA00023004"/>
    </source>
</evidence>
<dbReference type="GO" id="GO:0005886">
    <property type="term" value="C:plasma membrane"/>
    <property type="evidence" value="ECO:0007669"/>
    <property type="project" value="UniProtKB-SubCell"/>
</dbReference>
<feature type="transmembrane region" description="Helical" evidence="14">
    <location>
        <begin position="254"/>
        <end position="277"/>
    </location>
</feature>
<feature type="chain" id="PRO_5026760904" evidence="15">
    <location>
        <begin position="26"/>
        <end position="359"/>
    </location>
</feature>
<comment type="cofactor">
    <cofactor evidence="1">
        <name>heme</name>
        <dbReference type="ChEBI" id="CHEBI:30413"/>
    </cofactor>
</comment>
<keyword evidence="9" id="KW-0249">Electron transport</keyword>
<accession>A0A6L9MBW2</accession>
<organism evidence="17 18">
    <name type="scientific">Aurantimonas aggregata</name>
    <dbReference type="NCBI Taxonomy" id="2047720"/>
    <lineage>
        <taxon>Bacteria</taxon>
        <taxon>Pseudomonadati</taxon>
        <taxon>Pseudomonadota</taxon>
        <taxon>Alphaproteobacteria</taxon>
        <taxon>Hyphomicrobiales</taxon>
        <taxon>Aurantimonadaceae</taxon>
        <taxon>Aurantimonas</taxon>
    </lineage>
</organism>
<feature type="transmembrane region" description="Helical" evidence="14">
    <location>
        <begin position="193"/>
        <end position="217"/>
    </location>
</feature>
<evidence type="ECO:0000256" key="1">
    <source>
        <dbReference type="ARBA" id="ARBA00001971"/>
    </source>
</evidence>
<dbReference type="Pfam" id="PF01292">
    <property type="entry name" value="Ni_hydr_CYTB"/>
    <property type="match status" value="1"/>
</dbReference>
<keyword evidence="18" id="KW-1185">Reference proteome</keyword>
<evidence type="ECO:0000256" key="6">
    <source>
        <dbReference type="ARBA" id="ARBA00022617"/>
    </source>
</evidence>
<protein>
    <submittedName>
        <fullName evidence="17">Formate dehydrogenase subunit gamma</fullName>
    </submittedName>
</protein>
<dbReference type="GO" id="GO:0036397">
    <property type="term" value="F:formate dehydrogenase (quinone) activity"/>
    <property type="evidence" value="ECO:0007669"/>
    <property type="project" value="TreeGrafter"/>
</dbReference>
<dbReference type="SUPFAM" id="SSF81342">
    <property type="entry name" value="Transmembrane di-heme cytochromes"/>
    <property type="match status" value="1"/>
</dbReference>
<evidence type="ECO:0000256" key="14">
    <source>
        <dbReference type="SAM" id="Phobius"/>
    </source>
</evidence>
<comment type="caution">
    <text evidence="17">The sequence shown here is derived from an EMBL/GenBank/DDBJ whole genome shotgun (WGS) entry which is preliminary data.</text>
</comment>
<dbReference type="InterPro" id="IPR016174">
    <property type="entry name" value="Di-haem_cyt_TM"/>
</dbReference>
<feature type="transmembrane region" description="Helical" evidence="14">
    <location>
        <begin position="105"/>
        <end position="127"/>
    </location>
</feature>
<dbReference type="GO" id="GO:0009326">
    <property type="term" value="C:formate dehydrogenase complex"/>
    <property type="evidence" value="ECO:0007669"/>
    <property type="project" value="InterPro"/>
</dbReference>
<dbReference type="InterPro" id="IPR006471">
    <property type="entry name" value="Formate_DH_gsu"/>
</dbReference>
<evidence type="ECO:0000256" key="10">
    <source>
        <dbReference type="ARBA" id="ARBA00022989"/>
    </source>
</evidence>
<gene>
    <name evidence="17" type="ORF">GTW51_01370</name>
</gene>
<dbReference type="GO" id="GO:0009055">
    <property type="term" value="F:electron transfer activity"/>
    <property type="evidence" value="ECO:0007669"/>
    <property type="project" value="InterPro"/>
</dbReference>
<dbReference type="Gene3D" id="1.20.950.20">
    <property type="entry name" value="Transmembrane di-heme cytochromes, Chain C"/>
    <property type="match status" value="1"/>
</dbReference>
<evidence type="ECO:0000256" key="15">
    <source>
        <dbReference type="SAM" id="SignalP"/>
    </source>
</evidence>
<dbReference type="InterPro" id="IPR011577">
    <property type="entry name" value="Cyt_b561_bac/Ni-Hgenase"/>
</dbReference>
<reference evidence="17 18" key="1">
    <citation type="submission" date="2020-01" db="EMBL/GenBank/DDBJ databases">
        <title>Genomes of bacteria type strains.</title>
        <authorList>
            <person name="Chen J."/>
            <person name="Zhu S."/>
            <person name="Chen J."/>
        </authorList>
    </citation>
    <scope>NUCLEOTIDE SEQUENCE [LARGE SCALE GENOMIC DNA]</scope>
    <source>
        <strain evidence="17 18">KCTC 52919</strain>
    </source>
</reference>
<evidence type="ECO:0000313" key="17">
    <source>
        <dbReference type="EMBL" id="NDV85344.1"/>
    </source>
</evidence>
<keyword evidence="4" id="KW-0813">Transport</keyword>
<keyword evidence="10 14" id="KW-1133">Transmembrane helix</keyword>
<dbReference type="AlphaFoldDB" id="A0A6L9MBW2"/>
<evidence type="ECO:0000313" key="18">
    <source>
        <dbReference type="Proteomes" id="UP000476332"/>
    </source>
</evidence>
<dbReference type="GO" id="GO:0015944">
    <property type="term" value="P:formate oxidation"/>
    <property type="evidence" value="ECO:0007669"/>
    <property type="project" value="TreeGrafter"/>
</dbReference>
<dbReference type="GO" id="GO:0008863">
    <property type="term" value="F:formate dehydrogenase (NAD+) activity"/>
    <property type="evidence" value="ECO:0007669"/>
    <property type="project" value="InterPro"/>
</dbReference>
<proteinExistence type="inferred from homology"/>
<evidence type="ECO:0000256" key="7">
    <source>
        <dbReference type="ARBA" id="ARBA00022692"/>
    </source>
</evidence>
<feature type="domain" description="Cytochrome b561 bacterial/Ni-hydrogenase" evidence="16">
    <location>
        <begin position="145"/>
        <end position="311"/>
    </location>
</feature>
<feature type="region of interest" description="Disordered" evidence="13">
    <location>
        <begin position="28"/>
        <end position="59"/>
    </location>
</feature>
<keyword evidence="8" id="KW-0479">Metal-binding</keyword>
<evidence type="ECO:0000256" key="5">
    <source>
        <dbReference type="ARBA" id="ARBA00022475"/>
    </source>
</evidence>
<dbReference type="GO" id="GO:0022904">
    <property type="term" value="P:respiratory electron transport chain"/>
    <property type="evidence" value="ECO:0007669"/>
    <property type="project" value="InterPro"/>
</dbReference>
<evidence type="ECO:0000256" key="13">
    <source>
        <dbReference type="SAM" id="MobiDB-lite"/>
    </source>
</evidence>
<keyword evidence="6" id="KW-0349">Heme</keyword>
<name>A0A6L9MBW2_9HYPH</name>
<evidence type="ECO:0000256" key="8">
    <source>
        <dbReference type="ARBA" id="ARBA00022723"/>
    </source>
</evidence>
<evidence type="ECO:0000256" key="4">
    <source>
        <dbReference type="ARBA" id="ARBA00022448"/>
    </source>
</evidence>
<dbReference type="Proteomes" id="UP000476332">
    <property type="component" value="Unassembled WGS sequence"/>
</dbReference>
<keyword evidence="7 14" id="KW-0812">Transmembrane</keyword>
<evidence type="ECO:0000259" key="16">
    <source>
        <dbReference type="Pfam" id="PF01292"/>
    </source>
</evidence>